<dbReference type="Pfam" id="PF18602">
    <property type="entry name" value="Rap1a"/>
    <property type="match status" value="1"/>
</dbReference>
<reference evidence="2" key="1">
    <citation type="submission" date="2018-05" db="EMBL/GenBank/DDBJ databases">
        <authorList>
            <person name="Lanie J.A."/>
            <person name="Ng W.-L."/>
            <person name="Kazmierczak K.M."/>
            <person name="Andrzejewski T.M."/>
            <person name="Davidsen T.M."/>
            <person name="Wayne K.J."/>
            <person name="Tettelin H."/>
            <person name="Glass J.I."/>
            <person name="Rusch D."/>
            <person name="Podicherti R."/>
            <person name="Tsui H.-C.T."/>
            <person name="Winkler M.E."/>
        </authorList>
    </citation>
    <scope>NUCLEOTIDE SEQUENCE</scope>
</reference>
<name>A0A381VFB6_9ZZZZ</name>
<dbReference type="AlphaFoldDB" id="A0A381VFB6"/>
<evidence type="ECO:0000259" key="1">
    <source>
        <dbReference type="Pfam" id="PF18602"/>
    </source>
</evidence>
<dbReference type="EMBL" id="UINC01008685">
    <property type="protein sequence ID" value="SVA39056.1"/>
    <property type="molecule type" value="Genomic_DNA"/>
</dbReference>
<gene>
    <name evidence="2" type="ORF">METZ01_LOCUS91910</name>
</gene>
<protein>
    <recommendedName>
        <fullName evidence="1">Rap1a immunity protein domain-containing protein</fullName>
    </recommendedName>
</protein>
<dbReference type="InterPro" id="IPR041238">
    <property type="entry name" value="Rap1a"/>
</dbReference>
<evidence type="ECO:0000313" key="2">
    <source>
        <dbReference type="EMBL" id="SVA39056.1"/>
    </source>
</evidence>
<organism evidence="2">
    <name type="scientific">marine metagenome</name>
    <dbReference type="NCBI Taxonomy" id="408172"/>
    <lineage>
        <taxon>unclassified sequences</taxon>
        <taxon>metagenomes</taxon>
        <taxon>ecological metagenomes</taxon>
    </lineage>
</organism>
<feature type="domain" description="Rap1a immunity protein" evidence="1">
    <location>
        <begin position="28"/>
        <end position="131"/>
    </location>
</feature>
<proteinExistence type="predicted"/>
<accession>A0A381VFB6</accession>
<sequence>MASTVIGSVLAFLVTLSPTVAAPQSLPTGDALIVECGQAVTDMEAGSQFSSQAIYCLGLVRGVLETAFEWYRNDVRQGVSPSHSPICRPDDRLTVGRAIRFTHRYLTEHPERLHERDTVLVMDALRAAFACP</sequence>